<reference evidence="1" key="2">
    <citation type="journal article" date="2016" name="Fungal Biol.">
        <title>Ochratoxin A production by Penicillium thymicola.</title>
        <authorList>
            <person name="Nguyen H.D.T."/>
            <person name="McMullin D.R."/>
            <person name="Ponomareva E."/>
            <person name="Riley R."/>
            <person name="Pomraning K.R."/>
            <person name="Baker S.E."/>
            <person name="Seifert K.A."/>
        </authorList>
    </citation>
    <scope>NUCLEOTIDE SEQUENCE</scope>
    <source>
        <strain evidence="1">DAOM 180753</strain>
    </source>
</reference>
<dbReference type="AlphaFoldDB" id="A0AAI9TTK9"/>
<protein>
    <submittedName>
        <fullName evidence="1">Uncharacterized protein</fullName>
    </submittedName>
</protein>
<keyword evidence="2" id="KW-1185">Reference proteome</keyword>
<evidence type="ECO:0000313" key="2">
    <source>
        <dbReference type="Proteomes" id="UP001227192"/>
    </source>
</evidence>
<accession>A0AAI9TTK9</accession>
<comment type="caution">
    <text evidence="1">The sequence shown here is derived from an EMBL/GenBank/DDBJ whole genome shotgun (WGS) entry which is preliminary data.</text>
</comment>
<gene>
    <name evidence="1" type="ORF">VN97_g39</name>
</gene>
<organism evidence="1 2">
    <name type="scientific">Penicillium thymicola</name>
    <dbReference type="NCBI Taxonomy" id="293382"/>
    <lineage>
        <taxon>Eukaryota</taxon>
        <taxon>Fungi</taxon>
        <taxon>Dikarya</taxon>
        <taxon>Ascomycota</taxon>
        <taxon>Pezizomycotina</taxon>
        <taxon>Eurotiomycetes</taxon>
        <taxon>Eurotiomycetidae</taxon>
        <taxon>Eurotiales</taxon>
        <taxon>Aspergillaceae</taxon>
        <taxon>Penicillium</taxon>
    </lineage>
</organism>
<dbReference type="EMBL" id="LACB01000001">
    <property type="protein sequence ID" value="KAJ9493202.1"/>
    <property type="molecule type" value="Genomic_DNA"/>
</dbReference>
<reference evidence="1" key="1">
    <citation type="submission" date="2015-06" db="EMBL/GenBank/DDBJ databases">
        <authorList>
            <person name="Nguyen H."/>
        </authorList>
    </citation>
    <scope>NUCLEOTIDE SEQUENCE</scope>
    <source>
        <strain evidence="1">DAOM 180753</strain>
    </source>
</reference>
<dbReference type="Proteomes" id="UP001227192">
    <property type="component" value="Unassembled WGS sequence"/>
</dbReference>
<proteinExistence type="predicted"/>
<name>A0AAI9TTK9_PENTH</name>
<evidence type="ECO:0000313" key="1">
    <source>
        <dbReference type="EMBL" id="KAJ9493202.1"/>
    </source>
</evidence>
<sequence>MIKEKLCSSVVPFITSKQRIGSENKCDRIVAYSRSKRPSQTMTPTGDYRDHRHITLSLASALQPILSPPS</sequence>